<dbReference type="Proteomes" id="UP000596742">
    <property type="component" value="Unassembled WGS sequence"/>
</dbReference>
<dbReference type="Gene3D" id="2.60.120.40">
    <property type="match status" value="1"/>
</dbReference>
<accession>A0A8B6C3A3</accession>
<dbReference type="OrthoDB" id="10286862at2759"/>
<evidence type="ECO:0000256" key="1">
    <source>
        <dbReference type="SAM" id="SignalP"/>
    </source>
</evidence>
<dbReference type="AlphaFoldDB" id="A0A8B6C3A3"/>
<comment type="caution">
    <text evidence="2">The sequence shown here is derived from an EMBL/GenBank/DDBJ whole genome shotgun (WGS) entry which is preliminary data.</text>
</comment>
<evidence type="ECO:0008006" key="4">
    <source>
        <dbReference type="Google" id="ProtNLM"/>
    </source>
</evidence>
<keyword evidence="3" id="KW-1185">Reference proteome</keyword>
<proteinExistence type="predicted"/>
<sequence length="335" mass="38719">MKVFVFISLILHSSGFLLNTVSQIPTTKDPILTDKHFDMLLNLILELRSSQRKQDQEIAQFRKDFLTMKHELDLCTLNIHNNESAETRFMVLENRNKTDKLQQELENTSKYVNSMKMEFQIKYATVNKSKELEHDIESLKSLKAINNLNALFDVRNQTQHIENELQKTNSKLDATVSDVEARKQDFLALYQKADLTEQHLEERWAKLSKRVILSARLKPGSYLQNQRILFESIETANGVQNKSSILNSGQFTCEHNGIYHISVYITTNSHQSRYFVLKNGQRFAEAFVSFESYYQTGTTTFVTSMNVGDEFELVADPTLYVYGGYESGITIMQIH</sequence>
<evidence type="ECO:0000313" key="2">
    <source>
        <dbReference type="EMBL" id="VDH99548.1"/>
    </source>
</evidence>
<feature type="signal peptide" evidence="1">
    <location>
        <begin position="1"/>
        <end position="15"/>
    </location>
</feature>
<organism evidence="2 3">
    <name type="scientific">Mytilus galloprovincialis</name>
    <name type="common">Mediterranean mussel</name>
    <dbReference type="NCBI Taxonomy" id="29158"/>
    <lineage>
        <taxon>Eukaryota</taxon>
        <taxon>Metazoa</taxon>
        <taxon>Spiralia</taxon>
        <taxon>Lophotrochozoa</taxon>
        <taxon>Mollusca</taxon>
        <taxon>Bivalvia</taxon>
        <taxon>Autobranchia</taxon>
        <taxon>Pteriomorphia</taxon>
        <taxon>Mytilida</taxon>
        <taxon>Mytiloidea</taxon>
        <taxon>Mytilidae</taxon>
        <taxon>Mytilinae</taxon>
        <taxon>Mytilus</taxon>
    </lineage>
</organism>
<feature type="chain" id="PRO_5032890463" description="C1q domain-containing protein" evidence="1">
    <location>
        <begin position="16"/>
        <end position="335"/>
    </location>
</feature>
<evidence type="ECO:0000313" key="3">
    <source>
        <dbReference type="Proteomes" id="UP000596742"/>
    </source>
</evidence>
<dbReference type="SUPFAM" id="SSF49842">
    <property type="entry name" value="TNF-like"/>
    <property type="match status" value="1"/>
</dbReference>
<name>A0A8B6C3A3_MYTGA</name>
<reference evidence="2" key="1">
    <citation type="submission" date="2018-11" db="EMBL/GenBank/DDBJ databases">
        <authorList>
            <person name="Alioto T."/>
            <person name="Alioto T."/>
        </authorList>
    </citation>
    <scope>NUCLEOTIDE SEQUENCE</scope>
</reference>
<gene>
    <name evidence="2" type="ORF">MGAL_10B042886</name>
</gene>
<dbReference type="InterPro" id="IPR008983">
    <property type="entry name" value="Tumour_necrosis_fac-like_dom"/>
</dbReference>
<protein>
    <recommendedName>
        <fullName evidence="4">C1q domain-containing protein</fullName>
    </recommendedName>
</protein>
<keyword evidence="1" id="KW-0732">Signal</keyword>
<dbReference type="EMBL" id="UYJE01001150">
    <property type="protein sequence ID" value="VDH99548.1"/>
    <property type="molecule type" value="Genomic_DNA"/>
</dbReference>